<evidence type="ECO:0000256" key="10">
    <source>
        <dbReference type="ARBA" id="ARBA00023242"/>
    </source>
</evidence>
<dbReference type="PANTHER" id="PTHR23418">
    <property type="entry name" value="ACIREDUCTONE DIOXYGENASE"/>
    <property type="match status" value="1"/>
</dbReference>
<keyword evidence="10 11" id="KW-0539">Nucleus</keyword>
<dbReference type="FunFam" id="2.60.120.10:FF:000099">
    <property type="entry name" value="1,2-dihydroxy-3-keto-5-methylthiopentene dioxygenase"/>
    <property type="match status" value="1"/>
</dbReference>
<feature type="binding site" evidence="11">
    <location>
        <position position="89"/>
    </location>
    <ligand>
        <name>Ni(2+)</name>
        <dbReference type="ChEBI" id="CHEBI:49786"/>
        <note>for nickel-dependent acireductone dioxygenase activity</note>
    </ligand>
</feature>
<evidence type="ECO:0000256" key="1">
    <source>
        <dbReference type="ARBA" id="ARBA00000428"/>
    </source>
</evidence>
<dbReference type="InterPro" id="IPR004313">
    <property type="entry name" value="ARD"/>
</dbReference>
<dbReference type="VEuPathDB" id="FungiDB:CTRG_04094"/>
<dbReference type="GO" id="GO:0010309">
    <property type="term" value="F:acireductone dioxygenase [iron(II)-requiring] activity"/>
    <property type="evidence" value="ECO:0007669"/>
    <property type="project" value="UniProtKB-UniRule"/>
</dbReference>
<evidence type="ECO:0000313" key="13">
    <source>
        <dbReference type="Proteomes" id="UP000002037"/>
    </source>
</evidence>
<feature type="binding site" evidence="11">
    <location>
        <position position="87"/>
    </location>
    <ligand>
        <name>Ni(2+)</name>
        <dbReference type="ChEBI" id="CHEBI:49786"/>
        <note>for nickel-dependent acireductone dioxygenase activity</note>
    </ligand>
</feature>
<protein>
    <recommendedName>
        <fullName evidence="11">Acireductone dioxygenase</fullName>
    </recommendedName>
    <alternativeName>
        <fullName evidence="11">Acireductone dioxygenase (Fe(2+)-requiring)</fullName>
        <shortName evidence="11">ARD'</shortName>
        <shortName evidence="11">Fe-ARD</shortName>
        <ecNumber evidence="11">1.13.11.54</ecNumber>
    </alternativeName>
    <alternativeName>
        <fullName evidence="11">Acireductone dioxygenase (Ni(2+)-requiring)</fullName>
        <shortName evidence="11">ARD</shortName>
        <shortName evidence="11">Ni-ARD</shortName>
        <ecNumber evidence="11">1.13.11.53</ecNumber>
    </alternativeName>
</protein>
<dbReference type="STRING" id="294747.C5MCZ3"/>
<sequence>MVEFYFHDGKDTPDNFTEAHNSGESVSFSQLEEIGVIYKYITSQEELDELAKEREYKNRDQVKLNLESFGNDIEAYNSKMKQFYKEHYHEDEEIRYIIEGEGYFDVRDKQDRWIRAKLSKFDLLILPAGIYHRFTLTNDLKNVTAVRLFKDEPKWEAINRDSGKNSFARQQYAKSISV</sequence>
<feature type="binding site" evidence="11">
    <location>
        <position position="132"/>
    </location>
    <ligand>
        <name>Fe(2+)</name>
        <dbReference type="ChEBI" id="CHEBI:29033"/>
        <note>for iron-dependent acireductone dioxygenase activity</note>
    </ligand>
</feature>
<comment type="catalytic activity">
    <reaction evidence="11">
        <text>1,2-dihydroxy-5-(methylsulfanyl)pent-1-en-3-one + O2 = 3-(methylsulfanyl)propanoate + CO + formate + 2 H(+)</text>
        <dbReference type="Rhea" id="RHEA:14161"/>
        <dbReference type="ChEBI" id="CHEBI:15378"/>
        <dbReference type="ChEBI" id="CHEBI:15379"/>
        <dbReference type="ChEBI" id="CHEBI:15740"/>
        <dbReference type="ChEBI" id="CHEBI:17245"/>
        <dbReference type="ChEBI" id="CHEBI:49016"/>
        <dbReference type="ChEBI" id="CHEBI:49252"/>
        <dbReference type="EC" id="1.13.11.53"/>
    </reaction>
</comment>
<keyword evidence="4 11" id="KW-0028">Amino-acid biosynthesis</keyword>
<evidence type="ECO:0000313" key="12">
    <source>
        <dbReference type="EMBL" id="EER32423.1"/>
    </source>
</evidence>
<feature type="binding site" evidence="11">
    <location>
        <position position="93"/>
    </location>
    <ligand>
        <name>Fe(2+)</name>
        <dbReference type="ChEBI" id="CHEBI:29033"/>
        <note>for iron-dependent acireductone dioxygenase activity</note>
    </ligand>
</feature>
<evidence type="ECO:0000256" key="9">
    <source>
        <dbReference type="ARBA" id="ARBA00023167"/>
    </source>
</evidence>
<dbReference type="GeneID" id="8297072"/>
<dbReference type="OrthoDB" id="1867259at2759"/>
<dbReference type="Proteomes" id="UP000002037">
    <property type="component" value="Unassembled WGS sequence"/>
</dbReference>
<comment type="pathway">
    <text evidence="11">Amino-acid biosynthesis; L-methionine biosynthesis via salvage pathway; L-methionine from S-methyl-5-thio-alpha-D-ribose 1-phosphate: step 5/6.</text>
</comment>
<dbReference type="EC" id="1.13.11.53" evidence="11"/>
<evidence type="ECO:0000256" key="3">
    <source>
        <dbReference type="ARBA" id="ARBA00022596"/>
    </source>
</evidence>
<dbReference type="GO" id="GO:0005737">
    <property type="term" value="C:cytoplasm"/>
    <property type="evidence" value="ECO:0007669"/>
    <property type="project" value="UniProtKB-SubCell"/>
</dbReference>
<comment type="function">
    <text evidence="11">Catalyzes 2 different reactions between oxygen and the acireductone 1,2-dihydroxy-3-keto-5-methylthiopentene (DHK-MTPene) depending upon the metal bound in the active site. Fe-containing acireductone dioxygenase (Fe-ARD) produces formate and 2-keto-4-methylthiobutyrate (KMTB), the alpha-ketoacid precursor of methionine in the methionine recycle pathway. Ni-containing acireductone dioxygenase (Ni-ARD) produces methylthiopropionate, carbon monoxide and formate, and does not lie on the methionine recycle pathway.</text>
</comment>
<dbReference type="InterPro" id="IPR011051">
    <property type="entry name" value="RmlC_Cupin_sf"/>
</dbReference>
<comment type="similarity">
    <text evidence="11">Belongs to the acireductone dioxygenase (ARD) family.</text>
</comment>
<dbReference type="RefSeq" id="XP_002549797.1">
    <property type="nucleotide sequence ID" value="XM_002549751.1"/>
</dbReference>
<keyword evidence="8 11" id="KW-0408">Iron</keyword>
<dbReference type="eggNOG" id="KOG2107">
    <property type="taxonomic scope" value="Eukaryota"/>
</dbReference>
<keyword evidence="9 11" id="KW-0486">Methionine biosynthesis</keyword>
<dbReference type="Gene3D" id="2.60.120.10">
    <property type="entry name" value="Jelly Rolls"/>
    <property type="match status" value="1"/>
</dbReference>
<gene>
    <name evidence="11" type="primary">ADI1</name>
    <name evidence="12" type="ORF">CTRG_04094</name>
</gene>
<evidence type="ECO:0000256" key="7">
    <source>
        <dbReference type="ARBA" id="ARBA00023002"/>
    </source>
</evidence>
<keyword evidence="7 11" id="KW-0560">Oxidoreductase</keyword>
<accession>C5MCZ3</accession>
<feature type="binding site" evidence="11">
    <location>
        <position position="93"/>
    </location>
    <ligand>
        <name>Ni(2+)</name>
        <dbReference type="ChEBI" id="CHEBI:49786"/>
        <note>for nickel-dependent acireductone dioxygenase activity</note>
    </ligand>
</feature>
<dbReference type="GO" id="GO:0010308">
    <property type="term" value="F:acireductone dioxygenase (Ni2+-requiring) activity"/>
    <property type="evidence" value="ECO:0007669"/>
    <property type="project" value="UniProtKB-UniRule"/>
</dbReference>
<name>C5MCZ3_CANTT</name>
<dbReference type="GO" id="GO:0005506">
    <property type="term" value="F:iron ion binding"/>
    <property type="evidence" value="ECO:0007669"/>
    <property type="project" value="UniProtKB-UniRule"/>
</dbReference>
<comment type="catalytic activity">
    <reaction evidence="1 11">
        <text>1,2-dihydroxy-5-(methylsulfanyl)pent-1-en-3-one + O2 = 4-methylsulfanyl-2-oxobutanoate + formate + 2 H(+)</text>
        <dbReference type="Rhea" id="RHEA:24504"/>
        <dbReference type="ChEBI" id="CHEBI:15378"/>
        <dbReference type="ChEBI" id="CHEBI:15379"/>
        <dbReference type="ChEBI" id="CHEBI:15740"/>
        <dbReference type="ChEBI" id="CHEBI:16723"/>
        <dbReference type="ChEBI" id="CHEBI:49252"/>
        <dbReference type="EC" id="1.13.11.54"/>
    </reaction>
</comment>
<dbReference type="EC" id="1.13.11.54" evidence="11"/>
<evidence type="ECO:0000256" key="2">
    <source>
        <dbReference type="ARBA" id="ARBA00022490"/>
    </source>
</evidence>
<feature type="binding site" evidence="11">
    <location>
        <position position="87"/>
    </location>
    <ligand>
        <name>Fe(2+)</name>
        <dbReference type="ChEBI" id="CHEBI:29033"/>
        <note>for iron-dependent acireductone dioxygenase activity</note>
    </ligand>
</feature>
<dbReference type="InterPro" id="IPR027496">
    <property type="entry name" value="ARD_euk"/>
</dbReference>
<dbReference type="GO" id="GO:0005634">
    <property type="term" value="C:nucleus"/>
    <property type="evidence" value="ECO:0007669"/>
    <property type="project" value="UniProtKB-SubCell"/>
</dbReference>
<evidence type="ECO:0000256" key="5">
    <source>
        <dbReference type="ARBA" id="ARBA00022723"/>
    </source>
</evidence>
<comment type="subcellular location">
    <subcellularLocation>
        <location evidence="11">Cytoplasm</location>
    </subcellularLocation>
    <subcellularLocation>
        <location evidence="11">Nucleus</location>
    </subcellularLocation>
</comment>
<feature type="binding site" evidence="11">
    <location>
        <position position="89"/>
    </location>
    <ligand>
        <name>Fe(2+)</name>
        <dbReference type="ChEBI" id="CHEBI:29033"/>
        <note>for iron-dependent acireductone dioxygenase activity</note>
    </ligand>
</feature>
<keyword evidence="3 11" id="KW-0533">Nickel</keyword>
<dbReference type="GO" id="GO:0019509">
    <property type="term" value="P:L-methionine salvage from methylthioadenosine"/>
    <property type="evidence" value="ECO:0007669"/>
    <property type="project" value="UniProtKB-UniRule"/>
</dbReference>
<feature type="binding site" evidence="11">
    <location>
        <position position="132"/>
    </location>
    <ligand>
        <name>Ni(2+)</name>
        <dbReference type="ChEBI" id="CHEBI:49786"/>
        <note>for nickel-dependent acireductone dioxygenase activity</note>
    </ligand>
</feature>
<evidence type="ECO:0000256" key="11">
    <source>
        <dbReference type="HAMAP-Rule" id="MF_03154"/>
    </source>
</evidence>
<evidence type="ECO:0000256" key="4">
    <source>
        <dbReference type="ARBA" id="ARBA00022605"/>
    </source>
</evidence>
<proteinExistence type="inferred from homology"/>
<dbReference type="Pfam" id="PF03079">
    <property type="entry name" value="ARD"/>
    <property type="match status" value="1"/>
</dbReference>
<dbReference type="HOGENOM" id="CLU_090154_1_1_1"/>
<evidence type="ECO:0000256" key="8">
    <source>
        <dbReference type="ARBA" id="ARBA00023004"/>
    </source>
</evidence>
<keyword evidence="13" id="KW-1185">Reference proteome</keyword>
<dbReference type="GO" id="GO:0016151">
    <property type="term" value="F:nickel cation binding"/>
    <property type="evidence" value="ECO:0007669"/>
    <property type="project" value="UniProtKB-UniRule"/>
</dbReference>
<dbReference type="UniPathway" id="UPA00904">
    <property type="reaction ID" value="UER00878"/>
</dbReference>
<organism evidence="12 13">
    <name type="scientific">Candida tropicalis (strain ATCC MYA-3404 / T1)</name>
    <name type="common">Yeast</name>
    <dbReference type="NCBI Taxonomy" id="294747"/>
    <lineage>
        <taxon>Eukaryota</taxon>
        <taxon>Fungi</taxon>
        <taxon>Dikarya</taxon>
        <taxon>Ascomycota</taxon>
        <taxon>Saccharomycotina</taxon>
        <taxon>Pichiomycetes</taxon>
        <taxon>Debaryomycetaceae</taxon>
        <taxon>Candida/Lodderomyces clade</taxon>
        <taxon>Candida</taxon>
    </lineage>
</organism>
<dbReference type="SUPFAM" id="SSF51182">
    <property type="entry name" value="RmlC-like cupins"/>
    <property type="match status" value="1"/>
</dbReference>
<dbReference type="KEGG" id="ctp:CTRG_04094"/>
<evidence type="ECO:0000256" key="6">
    <source>
        <dbReference type="ARBA" id="ARBA00022964"/>
    </source>
</evidence>
<keyword evidence="5 11" id="KW-0479">Metal-binding</keyword>
<dbReference type="InterPro" id="IPR014710">
    <property type="entry name" value="RmlC-like_jellyroll"/>
</dbReference>
<keyword evidence="2 11" id="KW-0963">Cytoplasm</keyword>
<reference evidence="12 13" key="1">
    <citation type="journal article" date="2009" name="Nature">
        <title>Evolution of pathogenicity and sexual reproduction in eight Candida genomes.</title>
        <authorList>
            <person name="Butler G."/>
            <person name="Rasmussen M.D."/>
            <person name="Lin M.F."/>
            <person name="Santos M.A."/>
            <person name="Sakthikumar S."/>
            <person name="Munro C.A."/>
            <person name="Rheinbay E."/>
            <person name="Grabherr M."/>
            <person name="Forche A."/>
            <person name="Reedy J.L."/>
            <person name="Agrafioti I."/>
            <person name="Arnaud M.B."/>
            <person name="Bates S."/>
            <person name="Brown A.J."/>
            <person name="Brunke S."/>
            <person name="Costanzo M.C."/>
            <person name="Fitzpatrick D.A."/>
            <person name="de Groot P.W."/>
            <person name="Harris D."/>
            <person name="Hoyer L.L."/>
            <person name="Hube B."/>
            <person name="Klis F.M."/>
            <person name="Kodira C."/>
            <person name="Lennard N."/>
            <person name="Logue M.E."/>
            <person name="Martin R."/>
            <person name="Neiman A.M."/>
            <person name="Nikolaou E."/>
            <person name="Quail M.A."/>
            <person name="Quinn J."/>
            <person name="Santos M.C."/>
            <person name="Schmitzberger F.F."/>
            <person name="Sherlock G."/>
            <person name="Shah P."/>
            <person name="Silverstein K.A."/>
            <person name="Skrzypek M.S."/>
            <person name="Soll D."/>
            <person name="Staggs R."/>
            <person name="Stansfield I."/>
            <person name="Stumpf M.P."/>
            <person name="Sudbery P.E."/>
            <person name="Srikantha T."/>
            <person name="Zeng Q."/>
            <person name="Berman J."/>
            <person name="Berriman M."/>
            <person name="Heitman J."/>
            <person name="Gow N.A."/>
            <person name="Lorenz M.C."/>
            <person name="Birren B.W."/>
            <person name="Kellis M."/>
            <person name="Cuomo C.A."/>
        </authorList>
    </citation>
    <scope>NUCLEOTIDE SEQUENCE [LARGE SCALE GENOMIC DNA]</scope>
    <source>
        <strain evidence="13">ATCC MYA-3404 / T1</strain>
    </source>
</reference>
<comment type="cofactor">
    <cofactor evidence="11">
        <name>Fe(2+)</name>
        <dbReference type="ChEBI" id="CHEBI:29033"/>
    </cofactor>
    <cofactor evidence="11">
        <name>Ni(2+)</name>
        <dbReference type="ChEBI" id="CHEBI:49786"/>
    </cofactor>
    <text evidence="11">Binds either 1 Fe or Ni cation per monomer. Iron-binding promotes an acireductone dioxygenase reaction producing 2-keto-4-methylthiobutyrate, while nickel-binding promotes an acireductone dioxygenase reaction producing 3-(methylsulfanyl)propanoate.</text>
</comment>
<dbReference type="EMBL" id="GG692399">
    <property type="protein sequence ID" value="EER32423.1"/>
    <property type="molecule type" value="Genomic_DNA"/>
</dbReference>
<dbReference type="AlphaFoldDB" id="C5MCZ3"/>
<keyword evidence="6 11" id="KW-0223">Dioxygenase</keyword>
<dbReference type="PANTHER" id="PTHR23418:SF0">
    <property type="entry name" value="ACIREDUCTONE DIOXYGENASE"/>
    <property type="match status" value="1"/>
</dbReference>
<dbReference type="CDD" id="cd02232">
    <property type="entry name" value="cupin_ARD"/>
    <property type="match status" value="1"/>
</dbReference>
<dbReference type="HAMAP" id="MF_03154">
    <property type="entry name" value="Salvage_MtnD_euk"/>
    <property type="match status" value="1"/>
</dbReference>